<dbReference type="Proteomes" id="UP000198992">
    <property type="component" value="Unassembled WGS sequence"/>
</dbReference>
<reference evidence="1 2" key="1">
    <citation type="submission" date="2016-10" db="EMBL/GenBank/DDBJ databases">
        <authorList>
            <person name="de Groot N.N."/>
        </authorList>
    </citation>
    <scope>NUCLEOTIDE SEQUENCE [LARGE SCALE GENOMIC DNA]</scope>
    <source>
        <strain evidence="1 2">MT12</strain>
    </source>
</reference>
<evidence type="ECO:0008006" key="3">
    <source>
        <dbReference type="Google" id="ProtNLM"/>
    </source>
</evidence>
<organism evidence="1 2">
    <name type="scientific">Bradyrhizobium erythrophlei</name>
    <dbReference type="NCBI Taxonomy" id="1437360"/>
    <lineage>
        <taxon>Bacteria</taxon>
        <taxon>Pseudomonadati</taxon>
        <taxon>Pseudomonadota</taxon>
        <taxon>Alphaproteobacteria</taxon>
        <taxon>Hyphomicrobiales</taxon>
        <taxon>Nitrobacteraceae</taxon>
        <taxon>Bradyrhizobium</taxon>
    </lineage>
</organism>
<sequence length="132" mass="14019">MNKTTLGLATAIVALAVIQPLPDANAGLRLLPHTQTAAARLGDLTPFRSIAADVAALVDKDDLAGAKTRIKDLETKWDEAEAGLKPRAAADWHTVDKAIDRALEAVRETNPDAAKCRKALAELLSIMDSIKA</sequence>
<gene>
    <name evidence="1" type="ORF">SAMN05444164_6577</name>
</gene>
<proteinExistence type="predicted"/>
<dbReference type="RefSeq" id="WP_092123900.1">
    <property type="nucleotide sequence ID" value="NZ_FNTH01000001.1"/>
</dbReference>
<name>A0A1H5FAH8_9BRAD</name>
<dbReference type="EMBL" id="FNTH01000001">
    <property type="protein sequence ID" value="SEE00396.1"/>
    <property type="molecule type" value="Genomic_DNA"/>
</dbReference>
<accession>A0A1H5FAH8</accession>
<evidence type="ECO:0000313" key="2">
    <source>
        <dbReference type="Proteomes" id="UP000198992"/>
    </source>
</evidence>
<evidence type="ECO:0000313" key="1">
    <source>
        <dbReference type="EMBL" id="SEE00396.1"/>
    </source>
</evidence>
<protein>
    <recommendedName>
        <fullName evidence="3">Histidine kinase</fullName>
    </recommendedName>
</protein>
<dbReference type="AlphaFoldDB" id="A0A1H5FAH8"/>
<dbReference type="OrthoDB" id="7861013at2"/>